<sequence length="220" mass="22095">MTDVPLVVAAPLGIEARAVRRGLPGAVVVRAGMRGRHAGRVAHALRDRDPAALTVAGVAGALVPGPAPGDLVVPTEIRSAAGTVPCPSAAALAEALRRHGLTVHTGPVVSVDHVVHGAERARLAATGAVAVDMESAALVAAAEGRPSVVVRAVVDTPRRPLLHPATLPGGVAALRSLASLGPALLEWARAVTGERPAGPEHDSTPTGVVSHTPSREVGTK</sequence>
<dbReference type="GO" id="GO:0003824">
    <property type="term" value="F:catalytic activity"/>
    <property type="evidence" value="ECO:0007669"/>
    <property type="project" value="InterPro"/>
</dbReference>
<dbReference type="OrthoDB" id="3474880at2"/>
<keyword evidence="3" id="KW-0449">Lipoprotein</keyword>
<keyword evidence="4" id="KW-1185">Reference proteome</keyword>
<dbReference type="AlphaFoldDB" id="A0A4D4IWW0"/>
<evidence type="ECO:0000313" key="3">
    <source>
        <dbReference type="EMBL" id="GDY28681.1"/>
    </source>
</evidence>
<evidence type="ECO:0000256" key="1">
    <source>
        <dbReference type="SAM" id="MobiDB-lite"/>
    </source>
</evidence>
<dbReference type="Gene3D" id="3.40.50.1580">
    <property type="entry name" value="Nucleoside phosphorylase domain"/>
    <property type="match status" value="1"/>
</dbReference>
<dbReference type="GO" id="GO:0009116">
    <property type="term" value="P:nucleoside metabolic process"/>
    <property type="evidence" value="ECO:0007669"/>
    <property type="project" value="InterPro"/>
</dbReference>
<proteinExistence type="predicted"/>
<accession>A0A4D4IWW0</accession>
<dbReference type="InterPro" id="IPR035994">
    <property type="entry name" value="Nucleoside_phosphorylase_sf"/>
</dbReference>
<gene>
    <name evidence="3" type="ORF">GTS_03140</name>
</gene>
<feature type="region of interest" description="Disordered" evidence="1">
    <location>
        <begin position="194"/>
        <end position="220"/>
    </location>
</feature>
<evidence type="ECO:0000313" key="4">
    <source>
        <dbReference type="Proteomes" id="UP000298860"/>
    </source>
</evidence>
<dbReference type="EMBL" id="BJFL01000001">
    <property type="protein sequence ID" value="GDY28681.1"/>
    <property type="molecule type" value="Genomic_DNA"/>
</dbReference>
<dbReference type="InterPro" id="IPR000845">
    <property type="entry name" value="Nucleoside_phosphorylase_d"/>
</dbReference>
<organism evidence="3 4">
    <name type="scientific">Gandjariella thermophila</name>
    <dbReference type="NCBI Taxonomy" id="1931992"/>
    <lineage>
        <taxon>Bacteria</taxon>
        <taxon>Bacillati</taxon>
        <taxon>Actinomycetota</taxon>
        <taxon>Actinomycetes</taxon>
        <taxon>Pseudonocardiales</taxon>
        <taxon>Pseudonocardiaceae</taxon>
        <taxon>Gandjariella</taxon>
    </lineage>
</organism>
<comment type="caution">
    <text evidence="3">The sequence shown here is derived from an EMBL/GenBank/DDBJ whole genome shotgun (WGS) entry which is preliminary data.</text>
</comment>
<name>A0A4D4IWW0_9PSEU</name>
<feature type="domain" description="Nucleoside phosphorylase" evidence="2">
    <location>
        <begin position="27"/>
        <end position="156"/>
    </location>
</feature>
<dbReference type="RefSeq" id="WP_137811869.1">
    <property type="nucleotide sequence ID" value="NZ_BJFL01000001.1"/>
</dbReference>
<dbReference type="SUPFAM" id="SSF53167">
    <property type="entry name" value="Purine and uridine phosphorylases"/>
    <property type="match status" value="1"/>
</dbReference>
<reference evidence="4" key="1">
    <citation type="submission" date="2019-04" db="EMBL/GenBank/DDBJ databases">
        <title>Draft genome sequence of Pseudonocardiaceae bacterium SL3-2-4.</title>
        <authorList>
            <person name="Ningsih F."/>
            <person name="Yokota A."/>
            <person name="Sakai Y."/>
            <person name="Nanatani K."/>
            <person name="Yabe S."/>
            <person name="Oetari A."/>
            <person name="Sjamsuridzal W."/>
        </authorList>
    </citation>
    <scope>NUCLEOTIDE SEQUENCE [LARGE SCALE GENOMIC DNA]</scope>
    <source>
        <strain evidence="4">SL3-2-4</strain>
    </source>
</reference>
<protein>
    <submittedName>
        <fullName evidence="3">Lipoprotein</fullName>
    </submittedName>
</protein>
<dbReference type="Proteomes" id="UP000298860">
    <property type="component" value="Unassembled WGS sequence"/>
</dbReference>
<evidence type="ECO:0000259" key="2">
    <source>
        <dbReference type="Pfam" id="PF01048"/>
    </source>
</evidence>
<dbReference type="Pfam" id="PF01048">
    <property type="entry name" value="PNP_UDP_1"/>
    <property type="match status" value="1"/>
</dbReference>